<proteinExistence type="predicted"/>
<protein>
    <submittedName>
        <fullName evidence="1">Uncharacterized protein</fullName>
    </submittedName>
</protein>
<keyword evidence="2" id="KW-1185">Reference proteome</keyword>
<dbReference type="KEGG" id="bayd:BSPP4475_01535"/>
<accession>A0AA48RCJ2</accession>
<dbReference type="EMBL" id="OY569118">
    <property type="protein sequence ID" value="CAJ1001007.1"/>
    <property type="molecule type" value="Genomic_DNA"/>
</dbReference>
<dbReference type="Proteomes" id="UP001189619">
    <property type="component" value="Chromosome"/>
</dbReference>
<dbReference type="AlphaFoldDB" id="A0AA48RCJ2"/>
<name>A0AA48RCJ2_9BACL</name>
<sequence length="105" mass="11704">MHYKTEFTHGKTTYHLDYAVGDTVEWARGASGITKSKQGKVVAIVMPGENAVWKMPLGTVPSQLKGQRRALIPRALVEVPRGGQSAKCDYYTPHVNWPRLARDEP</sequence>
<evidence type="ECO:0000313" key="2">
    <source>
        <dbReference type="Proteomes" id="UP001189619"/>
    </source>
</evidence>
<dbReference type="RefSeq" id="WP_304414955.1">
    <property type="nucleotide sequence ID" value="NZ_OY569118.1"/>
</dbReference>
<evidence type="ECO:0000313" key="1">
    <source>
        <dbReference type="EMBL" id="CAJ1001007.1"/>
    </source>
</evidence>
<organism evidence="1 2">
    <name type="scientific">Brevibacillus aydinogluensis</name>
    <dbReference type="NCBI Taxonomy" id="927786"/>
    <lineage>
        <taxon>Bacteria</taxon>
        <taxon>Bacillati</taxon>
        <taxon>Bacillota</taxon>
        <taxon>Bacilli</taxon>
        <taxon>Bacillales</taxon>
        <taxon>Paenibacillaceae</taxon>
        <taxon>Brevibacillus</taxon>
    </lineage>
</organism>
<reference evidence="1" key="1">
    <citation type="submission" date="2023-07" db="EMBL/GenBank/DDBJ databases">
        <authorList>
            <person name="Ivanov I."/>
            <person name="Teneva D."/>
            <person name="Stoikov I."/>
        </authorList>
    </citation>
    <scope>NUCLEOTIDE SEQUENCE</scope>
    <source>
        <strain evidence="1">4475</strain>
    </source>
</reference>
<gene>
    <name evidence="1" type="ORF">BSPP4475_01535</name>
</gene>